<feature type="domain" description="Major facilitator superfamily (MFS) profile" evidence="7">
    <location>
        <begin position="52"/>
        <end position="474"/>
    </location>
</feature>
<keyword evidence="3 6" id="KW-0812">Transmembrane</keyword>
<comment type="subcellular location">
    <subcellularLocation>
        <location evidence="1">Membrane</location>
        <topology evidence="1">Multi-pass membrane protein</topology>
    </subcellularLocation>
</comment>
<dbReference type="SUPFAM" id="SSF103473">
    <property type="entry name" value="MFS general substrate transporter"/>
    <property type="match status" value="1"/>
</dbReference>
<sequence>MLSTPCPGTPKPSVELDEDVAKRKMSTAVEMPGVELNPATERKLVRKIDLFLLPAIWIVYLLSYMDRSNLGNARVAGMGDDLHITEDRYFLAVVLFQVGYVVAEVPCNMILARSRPSLFIPAIMICWGAVCAAVGSVKTWQQLVAARFILGVAEAGFSPAIMFIISSWYRRHEQSKRYLAFHSAGIVSGAFGSIVAGAITDGLEGARGMAGWRWLFIIEGVVTVTVAFVIPFILLDYPLTSKKLQPHERQLAYSRLRADGITSRNDATEHRIGHMKAFWISVSTWRLWILSVGYMTIIGCMSLAYFYPGFVERLGYDESQAQYMTAPLYAVALSIAIPLCILADRVPRYQALFVTSVLLVFGTLMCVLSAAVHGATARYVFLCFVNTAVWAGNPLSLSYISMVLGPVQPEVRAISFAIINGCANLAQLYGTYIFTVAKPPGYTMGFAVYSGIMAFGAVTFLSSFYLFRRWPYKAIEVF</sequence>
<feature type="transmembrane region" description="Helical" evidence="6">
    <location>
        <begin position="413"/>
        <end position="434"/>
    </location>
</feature>
<dbReference type="EMBL" id="MSFO01000001">
    <property type="protein sequence ID" value="PLB55492.1"/>
    <property type="molecule type" value="Genomic_DNA"/>
</dbReference>
<reference evidence="8 9" key="1">
    <citation type="submission" date="2016-12" db="EMBL/GenBank/DDBJ databases">
        <title>The genomes of Aspergillus section Nigri reveals drivers in fungal speciation.</title>
        <authorList>
            <consortium name="DOE Joint Genome Institute"/>
            <person name="Vesth T.C."/>
            <person name="Nybo J."/>
            <person name="Theobald S."/>
            <person name="Brandl J."/>
            <person name="Frisvad J.C."/>
            <person name="Nielsen K.F."/>
            <person name="Lyhne E.K."/>
            <person name="Kogle M.E."/>
            <person name="Kuo A."/>
            <person name="Riley R."/>
            <person name="Clum A."/>
            <person name="Nolan M."/>
            <person name="Lipzen A."/>
            <person name="Salamov A."/>
            <person name="Henrissat B."/>
            <person name="Wiebenga A."/>
            <person name="De Vries R.P."/>
            <person name="Grigoriev I.V."/>
            <person name="Mortensen U.H."/>
            <person name="Andersen M.R."/>
            <person name="Baker S.E."/>
        </authorList>
    </citation>
    <scope>NUCLEOTIDE SEQUENCE [LARGE SCALE GENOMIC DNA]</scope>
    <source>
        <strain evidence="8 9">IBT 23096</strain>
    </source>
</reference>
<evidence type="ECO:0000259" key="7">
    <source>
        <dbReference type="PROSITE" id="PS50850"/>
    </source>
</evidence>
<evidence type="ECO:0000256" key="5">
    <source>
        <dbReference type="ARBA" id="ARBA00023136"/>
    </source>
</evidence>
<feature type="transmembrane region" description="Helical" evidence="6">
    <location>
        <begin position="211"/>
        <end position="235"/>
    </location>
</feature>
<dbReference type="FunFam" id="1.20.1250.20:FF:000057">
    <property type="entry name" value="MFS general substrate transporter"/>
    <property type="match status" value="1"/>
</dbReference>
<dbReference type="Gene3D" id="1.20.1250.20">
    <property type="entry name" value="MFS general substrate transporter like domains"/>
    <property type="match status" value="2"/>
</dbReference>
<feature type="transmembrane region" description="Helical" evidence="6">
    <location>
        <begin position="285"/>
        <end position="306"/>
    </location>
</feature>
<dbReference type="Proteomes" id="UP000234275">
    <property type="component" value="Unassembled WGS sequence"/>
</dbReference>
<dbReference type="Pfam" id="PF07690">
    <property type="entry name" value="MFS_1"/>
    <property type="match status" value="1"/>
</dbReference>
<organism evidence="8 9">
    <name type="scientific">Aspergillus steynii IBT 23096</name>
    <dbReference type="NCBI Taxonomy" id="1392250"/>
    <lineage>
        <taxon>Eukaryota</taxon>
        <taxon>Fungi</taxon>
        <taxon>Dikarya</taxon>
        <taxon>Ascomycota</taxon>
        <taxon>Pezizomycotina</taxon>
        <taxon>Eurotiomycetes</taxon>
        <taxon>Eurotiomycetidae</taxon>
        <taxon>Eurotiales</taxon>
        <taxon>Aspergillaceae</taxon>
        <taxon>Aspergillus</taxon>
        <taxon>Aspergillus subgen. Circumdati</taxon>
    </lineage>
</organism>
<feature type="transmembrane region" description="Helical" evidence="6">
    <location>
        <begin position="178"/>
        <end position="199"/>
    </location>
</feature>
<dbReference type="PANTHER" id="PTHR43791">
    <property type="entry name" value="PERMEASE-RELATED"/>
    <property type="match status" value="1"/>
</dbReference>
<dbReference type="OrthoDB" id="2962993at2759"/>
<dbReference type="RefSeq" id="XP_024710794.1">
    <property type="nucleotide sequence ID" value="XM_024850522.1"/>
</dbReference>
<feature type="transmembrane region" description="Helical" evidence="6">
    <location>
        <begin position="446"/>
        <end position="467"/>
    </location>
</feature>
<evidence type="ECO:0000256" key="4">
    <source>
        <dbReference type="ARBA" id="ARBA00022989"/>
    </source>
</evidence>
<keyword evidence="4 6" id="KW-1133">Transmembrane helix</keyword>
<feature type="transmembrane region" description="Helical" evidence="6">
    <location>
        <begin position="351"/>
        <end position="373"/>
    </location>
</feature>
<keyword evidence="2" id="KW-0813">Transport</keyword>
<dbReference type="InterPro" id="IPR011701">
    <property type="entry name" value="MFS"/>
</dbReference>
<evidence type="ECO:0000313" key="8">
    <source>
        <dbReference type="EMBL" id="PLB55492.1"/>
    </source>
</evidence>
<feature type="transmembrane region" description="Helical" evidence="6">
    <location>
        <begin position="48"/>
        <end position="65"/>
    </location>
</feature>
<protein>
    <submittedName>
        <fullName evidence="8">Pantothenate transporter liz1</fullName>
    </submittedName>
</protein>
<dbReference type="GO" id="GO:0016020">
    <property type="term" value="C:membrane"/>
    <property type="evidence" value="ECO:0007669"/>
    <property type="project" value="UniProtKB-SubCell"/>
</dbReference>
<name>A0A2I2GRI9_9EURO</name>
<evidence type="ECO:0000256" key="2">
    <source>
        <dbReference type="ARBA" id="ARBA00022448"/>
    </source>
</evidence>
<comment type="caution">
    <text evidence="8">The sequence shown here is derived from an EMBL/GenBank/DDBJ whole genome shotgun (WGS) entry which is preliminary data.</text>
</comment>
<dbReference type="InterPro" id="IPR020846">
    <property type="entry name" value="MFS_dom"/>
</dbReference>
<keyword evidence="9" id="KW-1185">Reference proteome</keyword>
<dbReference type="GeneID" id="36558221"/>
<feature type="transmembrane region" description="Helical" evidence="6">
    <location>
        <begin position="89"/>
        <end position="111"/>
    </location>
</feature>
<evidence type="ECO:0000256" key="3">
    <source>
        <dbReference type="ARBA" id="ARBA00022692"/>
    </source>
</evidence>
<dbReference type="PROSITE" id="PS50850">
    <property type="entry name" value="MFS"/>
    <property type="match status" value="1"/>
</dbReference>
<gene>
    <name evidence="8" type="ORF">P170DRAFT_443261</name>
</gene>
<evidence type="ECO:0000256" key="6">
    <source>
        <dbReference type="SAM" id="Phobius"/>
    </source>
</evidence>
<feature type="transmembrane region" description="Helical" evidence="6">
    <location>
        <begin position="118"/>
        <end position="137"/>
    </location>
</feature>
<dbReference type="VEuPathDB" id="FungiDB:P170DRAFT_443261"/>
<feature type="transmembrane region" description="Helical" evidence="6">
    <location>
        <begin position="143"/>
        <end position="166"/>
    </location>
</feature>
<keyword evidence="5 6" id="KW-0472">Membrane</keyword>
<dbReference type="PANTHER" id="PTHR43791:SF38">
    <property type="entry name" value="MAJOR FACILITATOR SUPERFAMILY (MFS) PROFILE DOMAIN-CONTAINING PROTEIN"/>
    <property type="match status" value="1"/>
</dbReference>
<feature type="transmembrane region" description="Helical" evidence="6">
    <location>
        <begin position="326"/>
        <end position="344"/>
    </location>
</feature>
<proteinExistence type="predicted"/>
<dbReference type="AlphaFoldDB" id="A0A2I2GRI9"/>
<dbReference type="GO" id="GO:0022857">
    <property type="term" value="F:transmembrane transporter activity"/>
    <property type="evidence" value="ECO:0007669"/>
    <property type="project" value="InterPro"/>
</dbReference>
<dbReference type="InterPro" id="IPR036259">
    <property type="entry name" value="MFS_trans_sf"/>
</dbReference>
<feature type="transmembrane region" description="Helical" evidence="6">
    <location>
        <begin position="379"/>
        <end position="401"/>
    </location>
</feature>
<evidence type="ECO:0000313" key="9">
    <source>
        <dbReference type="Proteomes" id="UP000234275"/>
    </source>
</evidence>
<accession>A0A2I2GRI9</accession>
<evidence type="ECO:0000256" key="1">
    <source>
        <dbReference type="ARBA" id="ARBA00004141"/>
    </source>
</evidence>